<protein>
    <submittedName>
        <fullName evidence="1">Uncharacterized protein</fullName>
    </submittedName>
</protein>
<proteinExistence type="predicted"/>
<sequence>MAHATAMVDNPKKIKGIDKWEAENAADTLRRSFEIKANEKLFAAAMVIIDRDIENNIKVKGWAGGMKDY</sequence>
<comment type="caution">
    <text evidence="1">The sequence shown here is derived from an EMBL/GenBank/DDBJ whole genome shotgun (WGS) entry which is preliminary data.</text>
</comment>
<organism evidence="1">
    <name type="scientific">marine sediment metagenome</name>
    <dbReference type="NCBI Taxonomy" id="412755"/>
    <lineage>
        <taxon>unclassified sequences</taxon>
        <taxon>metagenomes</taxon>
        <taxon>ecological metagenomes</taxon>
    </lineage>
</organism>
<accession>A0A0F9RGF9</accession>
<dbReference type="EMBL" id="LAZR01000878">
    <property type="protein sequence ID" value="KKN55590.1"/>
    <property type="molecule type" value="Genomic_DNA"/>
</dbReference>
<gene>
    <name evidence="1" type="ORF">LCGC14_0580620</name>
</gene>
<dbReference type="AlphaFoldDB" id="A0A0F9RGF9"/>
<reference evidence="1" key="1">
    <citation type="journal article" date="2015" name="Nature">
        <title>Complex archaea that bridge the gap between prokaryotes and eukaryotes.</title>
        <authorList>
            <person name="Spang A."/>
            <person name="Saw J.H."/>
            <person name="Jorgensen S.L."/>
            <person name="Zaremba-Niedzwiedzka K."/>
            <person name="Martijn J."/>
            <person name="Lind A.E."/>
            <person name="van Eijk R."/>
            <person name="Schleper C."/>
            <person name="Guy L."/>
            <person name="Ettema T.J."/>
        </authorList>
    </citation>
    <scope>NUCLEOTIDE SEQUENCE</scope>
</reference>
<name>A0A0F9RGF9_9ZZZZ</name>
<evidence type="ECO:0000313" key="1">
    <source>
        <dbReference type="EMBL" id="KKN55590.1"/>
    </source>
</evidence>